<dbReference type="RefSeq" id="WP_142820278.1">
    <property type="nucleotide sequence ID" value="NZ_CP035503.1"/>
</dbReference>
<dbReference type="KEGG" id="rhf:EUB48_17275"/>
<evidence type="ECO:0000313" key="3">
    <source>
        <dbReference type="EMBL" id="QDL38840.1"/>
    </source>
</evidence>
<proteinExistence type="predicted"/>
<gene>
    <name evidence="3" type="ORF">EUB48_17275</name>
</gene>
<feature type="chain" id="PRO_5022138126" evidence="2">
    <location>
        <begin position="20"/>
        <end position="202"/>
    </location>
</feature>
<feature type="region of interest" description="Disordered" evidence="1">
    <location>
        <begin position="178"/>
        <end position="202"/>
    </location>
</feature>
<accession>A0A515DEM8</accession>
<name>A0A515DEM8_9BURK</name>
<organism evidence="3 4">
    <name type="scientific">Rhodoferax sediminis</name>
    <dbReference type="NCBI Taxonomy" id="2509614"/>
    <lineage>
        <taxon>Bacteria</taxon>
        <taxon>Pseudomonadati</taxon>
        <taxon>Pseudomonadota</taxon>
        <taxon>Betaproteobacteria</taxon>
        <taxon>Burkholderiales</taxon>
        <taxon>Comamonadaceae</taxon>
        <taxon>Rhodoferax</taxon>
    </lineage>
</organism>
<dbReference type="OrthoDB" id="5297272at2"/>
<dbReference type="Proteomes" id="UP000316798">
    <property type="component" value="Chromosome"/>
</dbReference>
<evidence type="ECO:0000313" key="4">
    <source>
        <dbReference type="Proteomes" id="UP000316798"/>
    </source>
</evidence>
<keyword evidence="2" id="KW-0732">Signal</keyword>
<dbReference type="AlphaFoldDB" id="A0A515DEM8"/>
<dbReference type="EMBL" id="CP035503">
    <property type="protein sequence ID" value="QDL38840.1"/>
    <property type="molecule type" value="Genomic_DNA"/>
</dbReference>
<evidence type="ECO:0000256" key="1">
    <source>
        <dbReference type="SAM" id="MobiDB-lite"/>
    </source>
</evidence>
<keyword evidence="4" id="KW-1185">Reference proteome</keyword>
<evidence type="ECO:0000256" key="2">
    <source>
        <dbReference type="SAM" id="SignalP"/>
    </source>
</evidence>
<sequence>MKAFLTASLILLSPALVLAQTGTTPDTAAAKPAAKHVTKPAARHVAKKKPVVSTNRQNLKSAAINAAAGIEAADAALTPAELAIAQRVYVGSLPCELGATVTLAPDPKTPGYFDVRGKNFSYRMFPVVTSTGAVRLEDQKAGAVWLQLSNKSMLLNEKLGQRMADECKSPAQATVAENMKEHPGPGLLDAPVKTGAASAATK</sequence>
<feature type="signal peptide" evidence="2">
    <location>
        <begin position="1"/>
        <end position="19"/>
    </location>
</feature>
<reference evidence="3 4" key="1">
    <citation type="submission" date="2019-01" db="EMBL/GenBank/DDBJ databases">
        <title>Genomic insights into a novel species Rhodoferax sp.</title>
        <authorList>
            <person name="Jin L."/>
        </authorList>
    </citation>
    <scope>NUCLEOTIDE SEQUENCE [LARGE SCALE GENOMIC DNA]</scope>
    <source>
        <strain evidence="3 4">CHu59-6-5</strain>
    </source>
</reference>
<protein>
    <submittedName>
        <fullName evidence="3">Uncharacterized protein</fullName>
    </submittedName>
</protein>